<dbReference type="GO" id="GO:0003700">
    <property type="term" value="F:DNA-binding transcription factor activity"/>
    <property type="evidence" value="ECO:0007669"/>
    <property type="project" value="InterPro"/>
</dbReference>
<dbReference type="SUPFAM" id="SSF48008">
    <property type="entry name" value="GntR ligand-binding domain-like"/>
    <property type="match status" value="1"/>
</dbReference>
<evidence type="ECO:0000259" key="4">
    <source>
        <dbReference type="PROSITE" id="PS50949"/>
    </source>
</evidence>
<evidence type="ECO:0000256" key="1">
    <source>
        <dbReference type="ARBA" id="ARBA00023015"/>
    </source>
</evidence>
<dbReference type="PANTHER" id="PTHR43537:SF44">
    <property type="entry name" value="GNTR FAMILY REGULATORY PROTEIN"/>
    <property type="match status" value="1"/>
</dbReference>
<name>A0A9X1LTI6_9MICO</name>
<dbReference type="AlphaFoldDB" id="A0A9X1LTI6"/>
<comment type="caution">
    <text evidence="5">The sequence shown here is derived from an EMBL/GenBank/DDBJ whole genome shotgun (WGS) entry which is preliminary data.</text>
</comment>
<evidence type="ECO:0000313" key="6">
    <source>
        <dbReference type="Proteomes" id="UP001139354"/>
    </source>
</evidence>
<dbReference type="PROSITE" id="PS50949">
    <property type="entry name" value="HTH_GNTR"/>
    <property type="match status" value="1"/>
</dbReference>
<dbReference type="CDD" id="cd07377">
    <property type="entry name" value="WHTH_GntR"/>
    <property type="match status" value="1"/>
</dbReference>
<accession>A0A9X1LTI6</accession>
<dbReference type="InterPro" id="IPR011711">
    <property type="entry name" value="GntR_C"/>
</dbReference>
<feature type="domain" description="HTH gntR-type" evidence="4">
    <location>
        <begin position="14"/>
        <end position="82"/>
    </location>
</feature>
<keyword evidence="2" id="KW-0238">DNA-binding</keyword>
<dbReference type="PANTHER" id="PTHR43537">
    <property type="entry name" value="TRANSCRIPTIONAL REGULATOR, GNTR FAMILY"/>
    <property type="match status" value="1"/>
</dbReference>
<dbReference type="InterPro" id="IPR036390">
    <property type="entry name" value="WH_DNA-bd_sf"/>
</dbReference>
<dbReference type="GO" id="GO:0003677">
    <property type="term" value="F:DNA binding"/>
    <property type="evidence" value="ECO:0007669"/>
    <property type="project" value="UniProtKB-KW"/>
</dbReference>
<dbReference type="PRINTS" id="PR00035">
    <property type="entry name" value="HTHGNTR"/>
</dbReference>
<dbReference type="RefSeq" id="WP_229383454.1">
    <property type="nucleotide sequence ID" value="NZ_JAGTTN010000001.1"/>
</dbReference>
<dbReference type="InterPro" id="IPR000524">
    <property type="entry name" value="Tscrpt_reg_HTH_GntR"/>
</dbReference>
<dbReference type="InterPro" id="IPR008920">
    <property type="entry name" value="TF_FadR/GntR_C"/>
</dbReference>
<dbReference type="SMART" id="SM00895">
    <property type="entry name" value="FCD"/>
    <property type="match status" value="1"/>
</dbReference>
<dbReference type="Pfam" id="PF07729">
    <property type="entry name" value="FCD"/>
    <property type="match status" value="1"/>
</dbReference>
<sequence length="243" mass="26031">MTAHRTPASGYVGRGLTERIVEELGRSIVVGELQAGEALPREEDLIDRYRVSRTTLRSALTVLAAKGLIEMRPKVGTRVLAASEWASFDPAVLRWSLDGAEGAALATAFLELRLIVEPDAARLAALRATPDDLDAMEGAVADMHARLDEDAYAHADVAFHVAVYRSTGNPVLAQFGDLVAGVMLRVFDDQQVRARSAHEDLAADARRHDAVVAAMRARDGAAAARAMRAVVLDGADAGDEHDD</sequence>
<evidence type="ECO:0000256" key="3">
    <source>
        <dbReference type="ARBA" id="ARBA00023163"/>
    </source>
</evidence>
<dbReference type="Proteomes" id="UP001139354">
    <property type="component" value="Unassembled WGS sequence"/>
</dbReference>
<dbReference type="InterPro" id="IPR036388">
    <property type="entry name" value="WH-like_DNA-bd_sf"/>
</dbReference>
<keyword evidence="1" id="KW-0805">Transcription regulation</keyword>
<proteinExistence type="predicted"/>
<gene>
    <name evidence="5" type="ORF">KEC57_05185</name>
</gene>
<keyword evidence="3" id="KW-0804">Transcription</keyword>
<dbReference type="SUPFAM" id="SSF46785">
    <property type="entry name" value="Winged helix' DNA-binding domain"/>
    <property type="match status" value="1"/>
</dbReference>
<keyword evidence="6" id="KW-1185">Reference proteome</keyword>
<dbReference type="Pfam" id="PF00392">
    <property type="entry name" value="GntR"/>
    <property type="match status" value="1"/>
</dbReference>
<reference evidence="5" key="1">
    <citation type="submission" date="2021-04" db="EMBL/GenBank/DDBJ databases">
        <title>Microbacterium tenobrionis sp. nov. and Microbacterium allomyrinae sp. nov., isolated from larvae of Tenobrio molitor and Allomyrina dichotoma, respectively.</title>
        <authorList>
            <person name="Lee S.D."/>
        </authorList>
    </citation>
    <scope>NUCLEOTIDE SEQUENCE</scope>
    <source>
        <strain evidence="5">BWT-G7</strain>
    </source>
</reference>
<dbReference type="Gene3D" id="1.20.120.530">
    <property type="entry name" value="GntR ligand-binding domain-like"/>
    <property type="match status" value="1"/>
</dbReference>
<protein>
    <submittedName>
        <fullName evidence="5">FadR family transcriptional regulator</fullName>
    </submittedName>
</protein>
<dbReference type="Gene3D" id="1.10.10.10">
    <property type="entry name" value="Winged helix-like DNA-binding domain superfamily/Winged helix DNA-binding domain"/>
    <property type="match status" value="1"/>
</dbReference>
<dbReference type="EMBL" id="JAGTTN010000001">
    <property type="protein sequence ID" value="MCC2031576.1"/>
    <property type="molecule type" value="Genomic_DNA"/>
</dbReference>
<evidence type="ECO:0000256" key="2">
    <source>
        <dbReference type="ARBA" id="ARBA00023125"/>
    </source>
</evidence>
<organism evidence="5 6">
    <name type="scientific">Microbacterium allomyrinae</name>
    <dbReference type="NCBI Taxonomy" id="2830666"/>
    <lineage>
        <taxon>Bacteria</taxon>
        <taxon>Bacillati</taxon>
        <taxon>Actinomycetota</taxon>
        <taxon>Actinomycetes</taxon>
        <taxon>Micrococcales</taxon>
        <taxon>Microbacteriaceae</taxon>
        <taxon>Microbacterium</taxon>
    </lineage>
</organism>
<dbReference type="SMART" id="SM00345">
    <property type="entry name" value="HTH_GNTR"/>
    <property type="match status" value="1"/>
</dbReference>
<evidence type="ECO:0000313" key="5">
    <source>
        <dbReference type="EMBL" id="MCC2031576.1"/>
    </source>
</evidence>